<reference evidence="1 2" key="1">
    <citation type="journal article" date="2005" name="J. Bacteriol.">
        <title>Complete genome sequence and analysis of the multiresistant nosocomial pathogen Corynebacterium jeikeium K411, a lipid-requiring bacterium of the human skin flora.</title>
        <authorList>
            <person name="Tauch A."/>
            <person name="Kaiser O."/>
            <person name="Hain T."/>
            <person name="Goesmann A."/>
            <person name="Weisshaar B."/>
            <person name="Albersmeier A."/>
            <person name="Bekel T."/>
            <person name="Bischoff N."/>
            <person name="Brune I."/>
            <person name="Chakraborty T."/>
            <person name="Kalinowski J."/>
            <person name="Meyer F."/>
            <person name="Rupp O."/>
            <person name="Schneiker S."/>
            <person name="Viehoever P."/>
            <person name="Puehler A."/>
        </authorList>
    </citation>
    <scope>NUCLEOTIDE SEQUENCE [LARGE SCALE GENOMIC DNA]</scope>
    <source>
        <strain evidence="1 2">K411</strain>
    </source>
</reference>
<sequence>MMTFNEILSKVSTVFTSSTGTGLEVLDSTPAVERVAMELFAQDLIPATTSDVADAHRTVLGSDATVEDVLDVENYLLGFGWLR</sequence>
<dbReference type="EMBL" id="CR931997">
    <property type="protein sequence ID" value="CAI38261.1"/>
    <property type="molecule type" value="Genomic_DNA"/>
</dbReference>
<dbReference type="Proteomes" id="UP000000545">
    <property type="component" value="Chromosome"/>
</dbReference>
<organism evidence="1 2">
    <name type="scientific">Corynebacterium jeikeium (strain K411)</name>
    <dbReference type="NCBI Taxonomy" id="306537"/>
    <lineage>
        <taxon>Bacteria</taxon>
        <taxon>Bacillati</taxon>
        <taxon>Actinomycetota</taxon>
        <taxon>Actinomycetes</taxon>
        <taxon>Mycobacteriales</taxon>
        <taxon>Corynebacteriaceae</taxon>
        <taxon>Corynebacterium</taxon>
    </lineage>
</organism>
<name>Q4JSE6_CORJK</name>
<evidence type="ECO:0000313" key="1">
    <source>
        <dbReference type="EMBL" id="CAI38261.1"/>
    </source>
</evidence>
<dbReference type="HOGENOM" id="CLU_190532_0_0_11"/>
<protein>
    <submittedName>
        <fullName evidence="1">Uncharacterized protein</fullName>
    </submittedName>
</protein>
<gene>
    <name evidence="1" type="ordered locus">jk2079</name>
</gene>
<accession>Q4JSE6</accession>
<keyword evidence="2" id="KW-1185">Reference proteome</keyword>
<dbReference type="PATRIC" id="fig|306537.10.peg.2109"/>
<dbReference type="AlphaFoldDB" id="Q4JSE6"/>
<dbReference type="RefSeq" id="WP_011274330.1">
    <property type="nucleotide sequence ID" value="NC_007164.1"/>
</dbReference>
<dbReference type="eggNOG" id="ENOG5031FW6">
    <property type="taxonomic scope" value="Bacteria"/>
</dbReference>
<dbReference type="OrthoDB" id="4415559at2"/>
<dbReference type="KEGG" id="cjk:jk2079"/>
<evidence type="ECO:0000313" key="2">
    <source>
        <dbReference type="Proteomes" id="UP000000545"/>
    </source>
</evidence>
<proteinExistence type="predicted"/>